<dbReference type="GO" id="GO:0005886">
    <property type="term" value="C:plasma membrane"/>
    <property type="evidence" value="ECO:0007669"/>
    <property type="project" value="UniProtKB-SubCell"/>
</dbReference>
<comment type="similarity">
    <text evidence="2 8">Belongs to the nucleobase:cation symporter-2 (NCS2) (TC 2.A.40) family. Azg-like subfamily.</text>
</comment>
<feature type="transmembrane region" description="Helical" evidence="9">
    <location>
        <begin position="243"/>
        <end position="264"/>
    </location>
</feature>
<dbReference type="AlphaFoldDB" id="A0A085U8T2"/>
<dbReference type="RefSeq" id="WP_004718226.1">
    <property type="nucleotide sequence ID" value="NZ_CABIHR010000036.1"/>
</dbReference>
<evidence type="ECO:0000256" key="4">
    <source>
        <dbReference type="ARBA" id="ARBA00022475"/>
    </source>
</evidence>
<evidence type="ECO:0000313" key="12">
    <source>
        <dbReference type="Proteomes" id="UP000255169"/>
    </source>
</evidence>
<feature type="transmembrane region" description="Helical" evidence="9">
    <location>
        <begin position="86"/>
        <end position="104"/>
    </location>
</feature>
<dbReference type="KEGG" id="yrb:UGYR_10310"/>
<accession>A0A085U8T2</accession>
<dbReference type="PATRIC" id="fig|29486.44.peg.1120"/>
<feature type="transmembrane region" description="Helical" evidence="9">
    <location>
        <begin position="204"/>
        <end position="223"/>
    </location>
</feature>
<evidence type="ECO:0000256" key="3">
    <source>
        <dbReference type="ARBA" id="ARBA00022448"/>
    </source>
</evidence>
<keyword evidence="5 8" id="KW-0812">Transmembrane</keyword>
<evidence type="ECO:0000313" key="11">
    <source>
        <dbReference type="EMBL" id="SUQ00770.1"/>
    </source>
</evidence>
<evidence type="ECO:0000256" key="5">
    <source>
        <dbReference type="ARBA" id="ARBA00022692"/>
    </source>
</evidence>
<dbReference type="Pfam" id="PF00860">
    <property type="entry name" value="Xan_ur_permease"/>
    <property type="match status" value="1"/>
</dbReference>
<dbReference type="GeneID" id="66881229"/>
<dbReference type="PIRSF" id="PIRSF005353">
    <property type="entry name" value="PbuG"/>
    <property type="match status" value="1"/>
</dbReference>
<feature type="transmembrane region" description="Helical" evidence="9">
    <location>
        <begin position="384"/>
        <end position="410"/>
    </location>
</feature>
<gene>
    <name evidence="11" type="primary">purP</name>
    <name evidence="10" type="ORF">CSF007_0145</name>
    <name evidence="11" type="ORF">NCTC10476_02076</name>
</gene>
<keyword evidence="3 8" id="KW-0813">Transport</keyword>
<keyword evidence="7 8" id="KW-0472">Membrane</keyword>
<comment type="subcellular location">
    <subcellularLocation>
        <location evidence="1 8">Cell membrane</location>
        <topology evidence="1 8">Multi-pass membrane protein</topology>
    </subcellularLocation>
</comment>
<evidence type="ECO:0000256" key="2">
    <source>
        <dbReference type="ARBA" id="ARBA00005697"/>
    </source>
</evidence>
<feature type="transmembrane region" description="Helical" evidence="9">
    <location>
        <begin position="58"/>
        <end position="79"/>
    </location>
</feature>
<dbReference type="GO" id="GO:0015207">
    <property type="term" value="F:adenine transmembrane transporter activity"/>
    <property type="evidence" value="ECO:0007669"/>
    <property type="project" value="TreeGrafter"/>
</dbReference>
<dbReference type="InterPro" id="IPR045018">
    <property type="entry name" value="Azg-like"/>
</dbReference>
<feature type="transmembrane region" description="Helical" evidence="9">
    <location>
        <begin position="110"/>
        <end position="128"/>
    </location>
</feature>
<dbReference type="OrthoDB" id="9808458at2"/>
<feature type="transmembrane region" description="Helical" evidence="9">
    <location>
        <begin position="351"/>
        <end position="372"/>
    </location>
</feature>
<evidence type="ECO:0000256" key="6">
    <source>
        <dbReference type="ARBA" id="ARBA00022989"/>
    </source>
</evidence>
<feature type="transmembrane region" description="Helical" evidence="9">
    <location>
        <begin position="327"/>
        <end position="344"/>
    </location>
</feature>
<feature type="transmembrane region" description="Helical" evidence="9">
    <location>
        <begin position="179"/>
        <end position="197"/>
    </location>
</feature>
<evidence type="ECO:0000313" key="10">
    <source>
        <dbReference type="EMBL" id="CEK25824.1"/>
    </source>
</evidence>
<sequence length="442" mass="46306">MSKPNLDVEQGMLERVFKLKQHGTTARTELIAGITTFLTMVYIVFVNPQILGVAGMDVQAVFVTTCLIAAFGSILMGLLANLPVALAPAMGLNAFFAFVVVGAMGISWQVAMGAIFWGAIGFLLLTIFRIRYWMIANIPLSLRVGITSGIGLFIAMMGLKNAGIVVANPDTLVAVGNLTSHNVLLGALGFFIIAVLASRNIHAAVLVSIVVTTLIGWALGDVQYNGIFSMPPSVTSVVGQVDIAGALNLGLAGVIFSFMLVNLFDSSGTLIGVTDKAGLTDDKGKFPRMKQALYVDSISSVAGAFVGTSSVTAYIESSSGVAVGGRTGLTAVVVGILFLLVIFISPLAGMVPAYAAAGALIYVGVLMTSSLARVKWDDLTEAVPAFVTAAMMPFSFSITEGIALGFIAYCVMKLGTGRWREISPCVVVVALLFVLKIAFVDH</sequence>
<dbReference type="EMBL" id="LN681231">
    <property type="protein sequence ID" value="CEK25824.1"/>
    <property type="molecule type" value="Genomic_DNA"/>
</dbReference>
<dbReference type="EMBL" id="UHJG01000001">
    <property type="protein sequence ID" value="SUQ00770.1"/>
    <property type="molecule type" value="Genomic_DNA"/>
</dbReference>
<evidence type="ECO:0000256" key="7">
    <source>
        <dbReference type="ARBA" id="ARBA00023136"/>
    </source>
</evidence>
<dbReference type="PANTHER" id="PTHR43337">
    <property type="entry name" value="XANTHINE/URACIL PERMEASE C887.17-RELATED"/>
    <property type="match status" value="1"/>
</dbReference>
<dbReference type="STRING" id="29486.UGYR_10310"/>
<evidence type="ECO:0000256" key="9">
    <source>
        <dbReference type="SAM" id="Phobius"/>
    </source>
</evidence>
<organism evidence="10">
    <name type="scientific">Yersinia ruckeri</name>
    <dbReference type="NCBI Taxonomy" id="29486"/>
    <lineage>
        <taxon>Bacteria</taxon>
        <taxon>Pseudomonadati</taxon>
        <taxon>Pseudomonadota</taxon>
        <taxon>Gammaproteobacteria</taxon>
        <taxon>Enterobacterales</taxon>
        <taxon>Yersiniaceae</taxon>
        <taxon>Yersinia</taxon>
    </lineage>
</organism>
<proteinExistence type="inferred from homology"/>
<feature type="transmembrane region" description="Helical" evidence="9">
    <location>
        <begin position="140"/>
        <end position="159"/>
    </location>
</feature>
<name>A0A085U8T2_YERRU</name>
<dbReference type="InterPro" id="IPR006043">
    <property type="entry name" value="NCS2"/>
</dbReference>
<feature type="transmembrane region" description="Helical" evidence="9">
    <location>
        <begin position="293"/>
        <end position="315"/>
    </location>
</feature>
<evidence type="ECO:0000256" key="1">
    <source>
        <dbReference type="ARBA" id="ARBA00004651"/>
    </source>
</evidence>
<evidence type="ECO:0000256" key="8">
    <source>
        <dbReference type="PIRNR" id="PIRNR005353"/>
    </source>
</evidence>
<dbReference type="InterPro" id="IPR026033">
    <property type="entry name" value="Azg-like_bact_archaea"/>
</dbReference>
<dbReference type="PANTHER" id="PTHR43337:SF1">
    <property type="entry name" value="XANTHINE_URACIL PERMEASE C887.17-RELATED"/>
    <property type="match status" value="1"/>
</dbReference>
<feature type="transmembrane region" description="Helical" evidence="9">
    <location>
        <begin position="28"/>
        <end position="46"/>
    </location>
</feature>
<dbReference type="eggNOG" id="COG2252">
    <property type="taxonomic scope" value="Bacteria"/>
</dbReference>
<keyword evidence="4 8" id="KW-1003">Cell membrane</keyword>
<reference evidence="11 12" key="2">
    <citation type="submission" date="2018-06" db="EMBL/GenBank/DDBJ databases">
        <authorList>
            <consortium name="Pathogen Informatics"/>
            <person name="Doyle S."/>
        </authorList>
    </citation>
    <scope>NUCLEOTIDE SEQUENCE [LARGE SCALE GENOMIC DNA]</scope>
    <source>
        <strain evidence="11 12">NCTC10476</strain>
    </source>
</reference>
<keyword evidence="6 8" id="KW-1133">Transmembrane helix</keyword>
<feature type="transmembrane region" description="Helical" evidence="9">
    <location>
        <begin position="422"/>
        <end position="440"/>
    </location>
</feature>
<protein>
    <submittedName>
        <fullName evidence="11">Xanthine/uracil permease family protein</fullName>
    </submittedName>
    <submittedName>
        <fullName evidence="10">Xanthine/uracil/thiamine/ascorbate permease family protein</fullName>
    </submittedName>
</protein>
<keyword evidence="12" id="KW-1185">Reference proteome</keyword>
<dbReference type="Proteomes" id="UP000255169">
    <property type="component" value="Unassembled WGS sequence"/>
</dbReference>
<reference evidence="10" key="1">
    <citation type="journal article" date="2015" name="Genome Announc.">
        <title>Complete Genome Sequence of Yersinia ruckeri Strain CSF007-82, Etiologic Agent of Red Mouth Disease in Salmonid Fish.</title>
        <authorList>
            <person name="Nelson M.C."/>
            <person name="LaPatra S.E."/>
            <person name="Welch T.J."/>
            <person name="Graf J."/>
        </authorList>
    </citation>
    <scope>NUCLEOTIDE SEQUENCE</scope>
    <source>
        <strain evidence="10">CSF007-82</strain>
    </source>
</reference>